<evidence type="ECO:0000313" key="2">
    <source>
        <dbReference type="EMBL" id="RNA12621.1"/>
    </source>
</evidence>
<dbReference type="AlphaFoldDB" id="A0A3M7QNH8"/>
<dbReference type="PANTHER" id="PTHR33428:SF14">
    <property type="entry name" value="CARBOXYLESTERASE TYPE B DOMAIN-CONTAINING PROTEIN"/>
    <property type="match status" value="1"/>
</dbReference>
<evidence type="ECO:0000313" key="3">
    <source>
        <dbReference type="Proteomes" id="UP000276133"/>
    </source>
</evidence>
<dbReference type="Proteomes" id="UP000276133">
    <property type="component" value="Unassembled WGS sequence"/>
</dbReference>
<dbReference type="EMBL" id="REGN01005651">
    <property type="protein sequence ID" value="RNA12621.1"/>
    <property type="molecule type" value="Genomic_DNA"/>
</dbReference>
<accession>A0A3M7QNH8</accession>
<dbReference type="PANTHER" id="PTHR33428">
    <property type="entry name" value="CHLOROPHYLLASE-2, CHLOROPLASTIC"/>
    <property type="match status" value="1"/>
</dbReference>
<dbReference type="InterPro" id="IPR029058">
    <property type="entry name" value="AB_hydrolase_fold"/>
</dbReference>
<organism evidence="2 3">
    <name type="scientific">Brachionus plicatilis</name>
    <name type="common">Marine rotifer</name>
    <name type="synonym">Brachionus muelleri</name>
    <dbReference type="NCBI Taxonomy" id="10195"/>
    <lineage>
        <taxon>Eukaryota</taxon>
        <taxon>Metazoa</taxon>
        <taxon>Spiralia</taxon>
        <taxon>Gnathifera</taxon>
        <taxon>Rotifera</taxon>
        <taxon>Eurotatoria</taxon>
        <taxon>Monogononta</taxon>
        <taxon>Pseudotrocha</taxon>
        <taxon>Ploima</taxon>
        <taxon>Brachionidae</taxon>
        <taxon>Brachionus</taxon>
    </lineage>
</organism>
<dbReference type="GO" id="GO:0106435">
    <property type="term" value="F:carboxylesterase activity"/>
    <property type="evidence" value="ECO:0007669"/>
    <property type="project" value="UniProtKB-EC"/>
</dbReference>
<dbReference type="GO" id="GO:0047746">
    <property type="term" value="F:chlorophyllase activity"/>
    <property type="evidence" value="ECO:0007669"/>
    <property type="project" value="UniProtKB-EC"/>
</dbReference>
<dbReference type="OrthoDB" id="2093222at2759"/>
<sequence>MITALLALAFASLVHAQNESISWNFGSFIRPKNHSVEFDIRFVSPTTPGQYPVIFFLTGLDGLAPGFAYVDFITKLSIETKTIIVSFDSLRFPSIPNKEEKMFLTSLEWTLENLPAFFNNKKTPEQIKDKVFPSVEDASLMAHSASGHTVVSYLNETCGKMKALILLDPVDGYDPFGFLKIYITNPPQQLPFVMPTLLIRTGLDNVPANPLFPACAPDKVSNKRFYDSLPGPSWFLNFTQYGHAGILDDYLRKVASLICKVCENDCEFELYRKSVVTAIGLFYKGINFKSEKFLEALENPEKSGFFDPKIQIKSVSKSNGYNVLNTGPFCKHQ</sequence>
<dbReference type="Pfam" id="PF07224">
    <property type="entry name" value="Chlorophyllase"/>
    <property type="match status" value="1"/>
</dbReference>
<name>A0A3M7QNH8_BRAPC</name>
<dbReference type="Gene3D" id="3.40.50.1820">
    <property type="entry name" value="alpha/beta hydrolase"/>
    <property type="match status" value="1"/>
</dbReference>
<dbReference type="InterPro" id="IPR017395">
    <property type="entry name" value="Chlorophyllase-like"/>
</dbReference>
<evidence type="ECO:0000256" key="1">
    <source>
        <dbReference type="SAM" id="SignalP"/>
    </source>
</evidence>
<dbReference type="STRING" id="10195.A0A3M7QNH8"/>
<gene>
    <name evidence="2" type="ORF">BpHYR1_053169</name>
</gene>
<reference evidence="2 3" key="1">
    <citation type="journal article" date="2018" name="Sci. Rep.">
        <title>Genomic signatures of local adaptation to the degree of environmental predictability in rotifers.</title>
        <authorList>
            <person name="Franch-Gras L."/>
            <person name="Hahn C."/>
            <person name="Garcia-Roger E.M."/>
            <person name="Carmona M.J."/>
            <person name="Serra M."/>
            <person name="Gomez A."/>
        </authorList>
    </citation>
    <scope>NUCLEOTIDE SEQUENCE [LARGE SCALE GENOMIC DNA]</scope>
    <source>
        <strain evidence="2">HYR1</strain>
    </source>
</reference>
<dbReference type="EC" id="3.1.1.14" evidence="2"/>
<keyword evidence="2" id="KW-0378">Hydrolase</keyword>
<comment type="caution">
    <text evidence="2">The sequence shown here is derived from an EMBL/GenBank/DDBJ whole genome shotgun (WGS) entry which is preliminary data.</text>
</comment>
<keyword evidence="1" id="KW-0732">Signal</keyword>
<keyword evidence="3" id="KW-1185">Reference proteome</keyword>
<protein>
    <submittedName>
        <fullName evidence="2">Chlorophyllase-chloroplastic</fullName>
        <ecNumber evidence="2">3.1.1.1</ecNumber>
        <ecNumber evidence="2">3.1.1.14</ecNumber>
    </submittedName>
</protein>
<dbReference type="EC" id="3.1.1.1" evidence="2"/>
<dbReference type="SUPFAM" id="SSF53474">
    <property type="entry name" value="alpha/beta-Hydrolases"/>
    <property type="match status" value="1"/>
</dbReference>
<proteinExistence type="predicted"/>
<feature type="chain" id="PRO_5018166472" evidence="1">
    <location>
        <begin position="17"/>
        <end position="333"/>
    </location>
</feature>
<feature type="signal peptide" evidence="1">
    <location>
        <begin position="1"/>
        <end position="16"/>
    </location>
</feature>